<dbReference type="Gene3D" id="3.40.50.1820">
    <property type="entry name" value="alpha/beta hydrolase"/>
    <property type="match status" value="1"/>
</dbReference>
<keyword evidence="2" id="KW-0378">Hydrolase</keyword>
<dbReference type="Gene3D" id="1.25.40.10">
    <property type="entry name" value="Tetratricopeptide repeat domain"/>
    <property type="match status" value="1"/>
</dbReference>
<feature type="repeat" description="TPR" evidence="1">
    <location>
        <begin position="101"/>
        <end position="134"/>
    </location>
</feature>
<sequence length="421" mass="48299">MNKLTIILITFILLNSCKHKIPENRQSENNPSTTIIAEQKINESGIKEAVDWLEENKKSEDFVINEEELNALGYRLLYNSNKPIEASKIFEINIELFPNSYNAYDSAAEGYLNIGNHQKSIDYYRKSIELNGKVQFHQLGYLESKVYSPTILPNDTTKLFQIEGNWKNNVAFVYVQGGPDLQLNIGPRDGLHLMPNHNELLKIYPYQAQMLNPETIACNPMLTAEQSAYENSQSVEILDRVIRYLVAHKKKVYLIGHSYGASISMEYLHSKENLTEKVVLMGLDLDEDISSWKTLNTGEYIRWENGQNPYALTVFQEIPEDHPLKTSFDRVADNLTMIVGNNMAKKYTDLYKDEDFKNLISVYSTQDEANGRKSKEEIVILKQKGSTIIEIQGDHHDMLTTEFMTNLYQHLVNGISMASKY</sequence>
<dbReference type="EMBL" id="JBHUOV010000001">
    <property type="protein sequence ID" value="MFD2823421.1"/>
    <property type="molecule type" value="Genomic_DNA"/>
</dbReference>
<keyword evidence="1" id="KW-0802">TPR repeat</keyword>
<dbReference type="InterPro" id="IPR010297">
    <property type="entry name" value="DUF900_hydrolase"/>
</dbReference>
<accession>A0ABW5WQC5</accession>
<comment type="caution">
    <text evidence="2">The sequence shown here is derived from an EMBL/GenBank/DDBJ whole genome shotgun (WGS) entry which is preliminary data.</text>
</comment>
<dbReference type="InterPro" id="IPR019734">
    <property type="entry name" value="TPR_rpt"/>
</dbReference>
<protein>
    <submittedName>
        <fullName evidence="2">Alpha/beta hydrolase</fullName>
    </submittedName>
</protein>
<dbReference type="Pfam" id="PF05990">
    <property type="entry name" value="DUF900"/>
    <property type="match status" value="1"/>
</dbReference>
<dbReference type="SUPFAM" id="SSF53474">
    <property type="entry name" value="alpha/beta-Hydrolases"/>
    <property type="match status" value="1"/>
</dbReference>
<dbReference type="GO" id="GO:0016787">
    <property type="term" value="F:hydrolase activity"/>
    <property type="evidence" value="ECO:0007669"/>
    <property type="project" value="UniProtKB-KW"/>
</dbReference>
<organism evidence="2 3">
    <name type="scientific">Lacinutrix iliipiscaria</name>
    <dbReference type="NCBI Taxonomy" id="1230532"/>
    <lineage>
        <taxon>Bacteria</taxon>
        <taxon>Pseudomonadati</taxon>
        <taxon>Bacteroidota</taxon>
        <taxon>Flavobacteriia</taxon>
        <taxon>Flavobacteriales</taxon>
        <taxon>Flavobacteriaceae</taxon>
        <taxon>Lacinutrix</taxon>
    </lineage>
</organism>
<evidence type="ECO:0000256" key="1">
    <source>
        <dbReference type="PROSITE-ProRule" id="PRU00339"/>
    </source>
</evidence>
<dbReference type="RefSeq" id="WP_183487154.1">
    <property type="nucleotide sequence ID" value="NZ_JBHUOV010000001.1"/>
</dbReference>
<evidence type="ECO:0000313" key="2">
    <source>
        <dbReference type="EMBL" id="MFD2823421.1"/>
    </source>
</evidence>
<name>A0ABW5WQC5_9FLAO</name>
<dbReference type="Proteomes" id="UP001597533">
    <property type="component" value="Unassembled WGS sequence"/>
</dbReference>
<evidence type="ECO:0000313" key="3">
    <source>
        <dbReference type="Proteomes" id="UP001597533"/>
    </source>
</evidence>
<proteinExistence type="predicted"/>
<dbReference type="InterPro" id="IPR029058">
    <property type="entry name" value="AB_hydrolase_fold"/>
</dbReference>
<dbReference type="SUPFAM" id="SSF48452">
    <property type="entry name" value="TPR-like"/>
    <property type="match status" value="1"/>
</dbReference>
<dbReference type="InterPro" id="IPR011990">
    <property type="entry name" value="TPR-like_helical_dom_sf"/>
</dbReference>
<keyword evidence="3" id="KW-1185">Reference proteome</keyword>
<reference evidence="3" key="1">
    <citation type="journal article" date="2019" name="Int. J. Syst. Evol. Microbiol.">
        <title>The Global Catalogue of Microorganisms (GCM) 10K type strain sequencing project: providing services to taxonomists for standard genome sequencing and annotation.</title>
        <authorList>
            <consortium name="The Broad Institute Genomics Platform"/>
            <consortium name="The Broad Institute Genome Sequencing Center for Infectious Disease"/>
            <person name="Wu L."/>
            <person name="Ma J."/>
        </authorList>
    </citation>
    <scope>NUCLEOTIDE SEQUENCE [LARGE SCALE GENOMIC DNA]</scope>
    <source>
        <strain evidence="3">KCTC 32141</strain>
    </source>
</reference>
<gene>
    <name evidence="2" type="ORF">ACFS5M_07045</name>
</gene>
<dbReference type="PROSITE" id="PS50005">
    <property type="entry name" value="TPR"/>
    <property type="match status" value="1"/>
</dbReference>